<dbReference type="Proteomes" id="UP001153148">
    <property type="component" value="Unassembled WGS sequence"/>
</dbReference>
<keyword evidence="2" id="KW-1185">Reference proteome</keyword>
<dbReference type="EMBL" id="CAJPIN010010264">
    <property type="protein sequence ID" value="CAG2059687.1"/>
    <property type="molecule type" value="Genomic_DNA"/>
</dbReference>
<feature type="non-terminal residue" evidence="1">
    <location>
        <position position="1"/>
    </location>
</feature>
<dbReference type="InterPro" id="IPR012337">
    <property type="entry name" value="RNaseH-like_sf"/>
</dbReference>
<evidence type="ECO:0000313" key="2">
    <source>
        <dbReference type="Proteomes" id="UP001153148"/>
    </source>
</evidence>
<organism evidence="1 2">
    <name type="scientific">Timema podura</name>
    <name type="common">Walking stick</name>
    <dbReference type="NCBI Taxonomy" id="61482"/>
    <lineage>
        <taxon>Eukaryota</taxon>
        <taxon>Metazoa</taxon>
        <taxon>Ecdysozoa</taxon>
        <taxon>Arthropoda</taxon>
        <taxon>Hexapoda</taxon>
        <taxon>Insecta</taxon>
        <taxon>Pterygota</taxon>
        <taxon>Neoptera</taxon>
        <taxon>Polyneoptera</taxon>
        <taxon>Phasmatodea</taxon>
        <taxon>Timematodea</taxon>
        <taxon>Timematoidea</taxon>
        <taxon>Timematidae</taxon>
        <taxon>Timema</taxon>
    </lineage>
</organism>
<sequence>SGLTDACRKSKTSLQDAERSLMSFIKTYIPKEQLEHWLSWKWSTKSECKQLSQYIRPRFNLDHPIISSVVEHESSPLDHAATGMLHWMRWNPQIYDQAPKKVLKHRALDDIRESIEELRYYRSAMFIKPDIEHLR</sequence>
<name>A0ABN7NYR0_TIMPD</name>
<proteinExistence type="predicted"/>
<evidence type="ECO:0000313" key="1">
    <source>
        <dbReference type="EMBL" id="CAG2059687.1"/>
    </source>
</evidence>
<protein>
    <recommendedName>
        <fullName evidence="3">Exonuclease domain-containing protein</fullName>
    </recommendedName>
</protein>
<dbReference type="InterPro" id="IPR036397">
    <property type="entry name" value="RNaseH_sf"/>
</dbReference>
<dbReference type="SUPFAM" id="SSF53098">
    <property type="entry name" value="Ribonuclease H-like"/>
    <property type="match status" value="1"/>
</dbReference>
<comment type="caution">
    <text evidence="1">The sequence shown here is derived from an EMBL/GenBank/DDBJ whole genome shotgun (WGS) entry which is preliminary data.</text>
</comment>
<accession>A0ABN7NYR0</accession>
<evidence type="ECO:0008006" key="3">
    <source>
        <dbReference type="Google" id="ProtNLM"/>
    </source>
</evidence>
<dbReference type="Gene3D" id="3.30.420.10">
    <property type="entry name" value="Ribonuclease H-like superfamily/Ribonuclease H"/>
    <property type="match status" value="1"/>
</dbReference>
<reference evidence="1" key="1">
    <citation type="submission" date="2021-03" db="EMBL/GenBank/DDBJ databases">
        <authorList>
            <person name="Tran Van P."/>
        </authorList>
    </citation>
    <scope>NUCLEOTIDE SEQUENCE</scope>
</reference>
<gene>
    <name evidence="1" type="ORF">TPAB3V08_LOCUS6646</name>
</gene>